<organism evidence="9 10">
    <name type="scientific">Streptomyces tropicalis</name>
    <dbReference type="NCBI Taxonomy" id="3034234"/>
    <lineage>
        <taxon>Bacteria</taxon>
        <taxon>Bacillati</taxon>
        <taxon>Actinomycetota</taxon>
        <taxon>Actinomycetes</taxon>
        <taxon>Kitasatosporales</taxon>
        <taxon>Streptomycetaceae</taxon>
        <taxon>Streptomyces</taxon>
    </lineage>
</organism>
<keyword evidence="6 8" id="KW-1133">Transmembrane helix</keyword>
<gene>
    <name evidence="9" type="ORF">P3H78_19510</name>
</gene>
<evidence type="ECO:0000256" key="5">
    <source>
        <dbReference type="ARBA" id="ARBA00022692"/>
    </source>
</evidence>
<reference evidence="9 10" key="1">
    <citation type="submission" date="2023-03" db="EMBL/GenBank/DDBJ databases">
        <title>Draft genome sequence of Streptomyces sp. K1PA1 isolated from peat swamp forest in Thailand.</title>
        <authorList>
            <person name="Klaysubun C."/>
            <person name="Duangmal K."/>
        </authorList>
    </citation>
    <scope>NUCLEOTIDE SEQUENCE [LARGE SCALE GENOMIC DNA]</scope>
    <source>
        <strain evidence="9 10">K1PA1</strain>
    </source>
</reference>
<feature type="transmembrane region" description="Helical" evidence="8">
    <location>
        <begin position="92"/>
        <end position="111"/>
    </location>
</feature>
<feature type="transmembrane region" description="Helical" evidence="8">
    <location>
        <begin position="186"/>
        <end position="204"/>
    </location>
</feature>
<evidence type="ECO:0000256" key="4">
    <source>
        <dbReference type="ARBA" id="ARBA00022475"/>
    </source>
</evidence>
<comment type="subcellular location">
    <subcellularLocation>
        <location evidence="1 8">Cell membrane</location>
        <topology evidence="1 8">Multi-pass membrane protein</topology>
    </subcellularLocation>
</comment>
<dbReference type="PANTHER" id="PTHR30269">
    <property type="entry name" value="TRANSMEMBRANE PROTEIN YFCA"/>
    <property type="match status" value="1"/>
</dbReference>
<dbReference type="InterPro" id="IPR052017">
    <property type="entry name" value="TSUP"/>
</dbReference>
<dbReference type="Pfam" id="PF01925">
    <property type="entry name" value="TauE"/>
    <property type="match status" value="1"/>
</dbReference>
<accession>A0ABT6A810</accession>
<dbReference type="Proteomes" id="UP001221150">
    <property type="component" value="Unassembled WGS sequence"/>
</dbReference>
<sequence length="240" mass="24415">MATVPVFLIFAVAAFAQSVTGFGFALVAVPLLGSVIDPKAAVVTVGEVSLLLTTATAMADHRHVRWPVALAFSGTALLGMPLGLLVLSEVSASTLTALIAVVVTGCAAIVWRGWKLEPTPLRVGAVGALSGLLLTATGTYGPPLATAVRTFGLEPRAFRATLAAVFTFSGALGVAGFFWSGEASRSTWQLCLVGGLASAIGGWTGSRVLSSLDGAHFRRIVLGALLLSAAVALARASTLL</sequence>
<feature type="transmembrane region" description="Helical" evidence="8">
    <location>
        <begin position="123"/>
        <end position="140"/>
    </location>
</feature>
<name>A0ABT6A810_9ACTN</name>
<feature type="transmembrane region" description="Helical" evidence="8">
    <location>
        <begin position="66"/>
        <end position="86"/>
    </location>
</feature>
<feature type="transmembrane region" description="Helical" evidence="8">
    <location>
        <begin position="216"/>
        <end position="234"/>
    </location>
</feature>
<evidence type="ECO:0000313" key="10">
    <source>
        <dbReference type="Proteomes" id="UP001221150"/>
    </source>
</evidence>
<evidence type="ECO:0000256" key="6">
    <source>
        <dbReference type="ARBA" id="ARBA00022989"/>
    </source>
</evidence>
<feature type="transmembrane region" description="Helical" evidence="8">
    <location>
        <begin position="160"/>
        <end position="179"/>
    </location>
</feature>
<evidence type="ECO:0000256" key="2">
    <source>
        <dbReference type="ARBA" id="ARBA00009142"/>
    </source>
</evidence>
<dbReference type="InterPro" id="IPR002781">
    <property type="entry name" value="TM_pro_TauE-like"/>
</dbReference>
<comment type="similarity">
    <text evidence="2 8">Belongs to the 4-toluene sulfonate uptake permease (TSUP) (TC 2.A.102) family.</text>
</comment>
<evidence type="ECO:0000256" key="8">
    <source>
        <dbReference type="RuleBase" id="RU363041"/>
    </source>
</evidence>
<dbReference type="RefSeq" id="WP_276110324.1">
    <property type="nucleotide sequence ID" value="NZ_JARJBB010000009.1"/>
</dbReference>
<evidence type="ECO:0000313" key="9">
    <source>
        <dbReference type="EMBL" id="MDF3300774.1"/>
    </source>
</evidence>
<protein>
    <recommendedName>
        <fullName evidence="8">Probable membrane transporter protein</fullName>
    </recommendedName>
</protein>
<comment type="caution">
    <text evidence="9">The sequence shown here is derived from an EMBL/GenBank/DDBJ whole genome shotgun (WGS) entry which is preliminary data.</text>
</comment>
<feature type="transmembrane region" description="Helical" evidence="8">
    <location>
        <begin position="40"/>
        <end position="59"/>
    </location>
</feature>
<keyword evidence="3" id="KW-0813">Transport</keyword>
<dbReference type="EMBL" id="JARJBB010000009">
    <property type="protein sequence ID" value="MDF3300774.1"/>
    <property type="molecule type" value="Genomic_DNA"/>
</dbReference>
<keyword evidence="4 8" id="KW-1003">Cell membrane</keyword>
<keyword evidence="7 8" id="KW-0472">Membrane</keyword>
<keyword evidence="5 8" id="KW-0812">Transmembrane</keyword>
<keyword evidence="10" id="KW-1185">Reference proteome</keyword>
<evidence type="ECO:0000256" key="3">
    <source>
        <dbReference type="ARBA" id="ARBA00022448"/>
    </source>
</evidence>
<evidence type="ECO:0000256" key="1">
    <source>
        <dbReference type="ARBA" id="ARBA00004651"/>
    </source>
</evidence>
<dbReference type="PANTHER" id="PTHR30269:SF37">
    <property type="entry name" value="MEMBRANE TRANSPORTER PROTEIN"/>
    <property type="match status" value="1"/>
</dbReference>
<evidence type="ECO:0000256" key="7">
    <source>
        <dbReference type="ARBA" id="ARBA00023136"/>
    </source>
</evidence>
<proteinExistence type="inferred from homology"/>